<name>A0ABU6RB00_9FABA</name>
<dbReference type="Proteomes" id="UP001341840">
    <property type="component" value="Unassembled WGS sequence"/>
</dbReference>
<sequence length="118" mass="13385">MEPIQPMEEVSSNFQEEFMEEDADQEQTETVVAETASAVETPNSDRNEEDPTTILVVTGSFIRIDFATLSVEDMKMIEFVDLQTAYNLYNEYGRVKGFSIRRSKVGRSKTVGSEEEIT</sequence>
<evidence type="ECO:0000256" key="1">
    <source>
        <dbReference type="SAM" id="MobiDB-lite"/>
    </source>
</evidence>
<protein>
    <submittedName>
        <fullName evidence="2">Uncharacterized protein</fullName>
    </submittedName>
</protein>
<dbReference type="EMBL" id="JASCZI010030316">
    <property type="protein sequence ID" value="MED6121177.1"/>
    <property type="molecule type" value="Genomic_DNA"/>
</dbReference>
<evidence type="ECO:0000313" key="2">
    <source>
        <dbReference type="EMBL" id="MED6121177.1"/>
    </source>
</evidence>
<comment type="caution">
    <text evidence="2">The sequence shown here is derived from an EMBL/GenBank/DDBJ whole genome shotgun (WGS) entry which is preliminary data.</text>
</comment>
<reference evidence="2 3" key="1">
    <citation type="journal article" date="2023" name="Plants (Basel)">
        <title>Bridging the Gap: Combining Genomics and Transcriptomics Approaches to Understand Stylosanthes scabra, an Orphan Legume from the Brazilian Caatinga.</title>
        <authorList>
            <person name="Ferreira-Neto J.R.C."/>
            <person name="da Silva M.D."/>
            <person name="Binneck E."/>
            <person name="de Melo N.F."/>
            <person name="da Silva R.H."/>
            <person name="de Melo A.L.T.M."/>
            <person name="Pandolfi V."/>
            <person name="Bustamante F.O."/>
            <person name="Brasileiro-Vidal A.C."/>
            <person name="Benko-Iseppon A.M."/>
        </authorList>
    </citation>
    <scope>NUCLEOTIDE SEQUENCE [LARGE SCALE GENOMIC DNA]</scope>
    <source>
        <tissue evidence="2">Leaves</tissue>
    </source>
</reference>
<organism evidence="2 3">
    <name type="scientific">Stylosanthes scabra</name>
    <dbReference type="NCBI Taxonomy" id="79078"/>
    <lineage>
        <taxon>Eukaryota</taxon>
        <taxon>Viridiplantae</taxon>
        <taxon>Streptophyta</taxon>
        <taxon>Embryophyta</taxon>
        <taxon>Tracheophyta</taxon>
        <taxon>Spermatophyta</taxon>
        <taxon>Magnoliopsida</taxon>
        <taxon>eudicotyledons</taxon>
        <taxon>Gunneridae</taxon>
        <taxon>Pentapetalae</taxon>
        <taxon>rosids</taxon>
        <taxon>fabids</taxon>
        <taxon>Fabales</taxon>
        <taxon>Fabaceae</taxon>
        <taxon>Papilionoideae</taxon>
        <taxon>50 kb inversion clade</taxon>
        <taxon>dalbergioids sensu lato</taxon>
        <taxon>Dalbergieae</taxon>
        <taxon>Pterocarpus clade</taxon>
        <taxon>Stylosanthes</taxon>
    </lineage>
</organism>
<feature type="compositionally biased region" description="Acidic residues" evidence="1">
    <location>
        <begin position="17"/>
        <end position="27"/>
    </location>
</feature>
<feature type="region of interest" description="Disordered" evidence="1">
    <location>
        <begin position="1"/>
        <end position="29"/>
    </location>
</feature>
<keyword evidence="3" id="KW-1185">Reference proteome</keyword>
<gene>
    <name evidence="2" type="ORF">PIB30_027786</name>
</gene>
<evidence type="ECO:0000313" key="3">
    <source>
        <dbReference type="Proteomes" id="UP001341840"/>
    </source>
</evidence>
<accession>A0ABU6RB00</accession>
<proteinExistence type="predicted"/>